<organism evidence="1">
    <name type="scientific">marine metagenome</name>
    <dbReference type="NCBI Taxonomy" id="408172"/>
    <lineage>
        <taxon>unclassified sequences</taxon>
        <taxon>metagenomes</taxon>
        <taxon>ecological metagenomes</taxon>
    </lineage>
</organism>
<reference evidence="1" key="1">
    <citation type="submission" date="2018-05" db="EMBL/GenBank/DDBJ databases">
        <authorList>
            <person name="Lanie J.A."/>
            <person name="Ng W.-L."/>
            <person name="Kazmierczak K.M."/>
            <person name="Andrzejewski T.M."/>
            <person name="Davidsen T.M."/>
            <person name="Wayne K.J."/>
            <person name="Tettelin H."/>
            <person name="Glass J.I."/>
            <person name="Rusch D."/>
            <person name="Podicherti R."/>
            <person name="Tsui H.-C.T."/>
            <person name="Winkler M.E."/>
        </authorList>
    </citation>
    <scope>NUCLEOTIDE SEQUENCE</scope>
</reference>
<feature type="non-terminal residue" evidence="1">
    <location>
        <position position="1"/>
    </location>
</feature>
<evidence type="ECO:0000313" key="1">
    <source>
        <dbReference type="EMBL" id="SVA35293.1"/>
    </source>
</evidence>
<name>A0A381V7K1_9ZZZZ</name>
<sequence>VAIPARHIARLDKLKNAELSTDFFLFQQYHFLCLSELAGLNDVDVHAGRHGLAKVVGGIPDDG</sequence>
<accession>A0A381V7K1</accession>
<dbReference type="EMBL" id="UINC01007832">
    <property type="protein sequence ID" value="SVA35293.1"/>
    <property type="molecule type" value="Genomic_DNA"/>
</dbReference>
<gene>
    <name evidence="1" type="ORF">METZ01_LOCUS88147</name>
</gene>
<protein>
    <submittedName>
        <fullName evidence="1">Uncharacterized protein</fullName>
    </submittedName>
</protein>
<feature type="non-terminal residue" evidence="1">
    <location>
        <position position="63"/>
    </location>
</feature>
<proteinExistence type="predicted"/>
<dbReference type="AlphaFoldDB" id="A0A381V7K1"/>